<accession>A0A5C6EF96</accession>
<dbReference type="EMBL" id="SJPX01000006">
    <property type="protein sequence ID" value="TWU47134.1"/>
    <property type="molecule type" value="Genomic_DNA"/>
</dbReference>
<dbReference type="GO" id="GO:0003955">
    <property type="term" value="F:NAD(P)H dehydrogenase (quinone) activity"/>
    <property type="evidence" value="ECO:0007669"/>
    <property type="project" value="TreeGrafter"/>
</dbReference>
<dbReference type="RefSeq" id="WP_146537521.1">
    <property type="nucleotide sequence ID" value="NZ_SJPX01000006.1"/>
</dbReference>
<feature type="domain" description="FAD/NAD(P)-binding" evidence="5">
    <location>
        <begin position="72"/>
        <end position="294"/>
    </location>
</feature>
<evidence type="ECO:0000313" key="7">
    <source>
        <dbReference type="Proteomes" id="UP000317977"/>
    </source>
</evidence>
<evidence type="ECO:0000256" key="1">
    <source>
        <dbReference type="ARBA" id="ARBA00001974"/>
    </source>
</evidence>
<dbReference type="InterPro" id="IPR017584">
    <property type="entry name" value="Pyridine_nucleo_diS_OxRdtase_N"/>
</dbReference>
<keyword evidence="3" id="KW-0274">FAD</keyword>
<keyword evidence="2" id="KW-0285">Flavoprotein</keyword>
<dbReference type="GO" id="GO:0019646">
    <property type="term" value="P:aerobic electron transport chain"/>
    <property type="evidence" value="ECO:0007669"/>
    <property type="project" value="TreeGrafter"/>
</dbReference>
<dbReference type="InterPro" id="IPR023753">
    <property type="entry name" value="FAD/NAD-binding_dom"/>
</dbReference>
<dbReference type="PANTHER" id="PTHR42913:SF9">
    <property type="entry name" value="SLR1591 PROTEIN"/>
    <property type="match status" value="1"/>
</dbReference>
<evidence type="ECO:0000313" key="6">
    <source>
        <dbReference type="EMBL" id="TWU47134.1"/>
    </source>
</evidence>
<keyword evidence="4 6" id="KW-0560">Oxidoreductase</keyword>
<comment type="caution">
    <text evidence="6">The sequence shown here is derived from an EMBL/GenBank/DDBJ whole genome shotgun (WGS) entry which is preliminary data.</text>
</comment>
<dbReference type="Pfam" id="PF07992">
    <property type="entry name" value="Pyr_redox_2"/>
    <property type="match status" value="1"/>
</dbReference>
<dbReference type="Gene3D" id="3.50.50.100">
    <property type="match status" value="1"/>
</dbReference>
<dbReference type="InterPro" id="IPR051169">
    <property type="entry name" value="NADH-Q_oxidoreductase"/>
</dbReference>
<proteinExistence type="predicted"/>
<dbReference type="OrthoDB" id="9772934at2"/>
<reference evidence="6 7" key="1">
    <citation type="submission" date="2019-02" db="EMBL/GenBank/DDBJ databases">
        <title>Deep-cultivation of Planctomycetes and their phenomic and genomic characterization uncovers novel biology.</title>
        <authorList>
            <person name="Wiegand S."/>
            <person name="Jogler M."/>
            <person name="Boedeker C."/>
            <person name="Pinto D."/>
            <person name="Vollmers J."/>
            <person name="Rivas-Marin E."/>
            <person name="Kohn T."/>
            <person name="Peeters S.H."/>
            <person name="Heuer A."/>
            <person name="Rast P."/>
            <person name="Oberbeckmann S."/>
            <person name="Bunk B."/>
            <person name="Jeske O."/>
            <person name="Meyerdierks A."/>
            <person name="Storesund J.E."/>
            <person name="Kallscheuer N."/>
            <person name="Luecker S."/>
            <person name="Lage O.M."/>
            <person name="Pohl T."/>
            <person name="Merkel B.J."/>
            <person name="Hornburger P."/>
            <person name="Mueller R.-W."/>
            <person name="Bruemmer F."/>
            <person name="Labrenz M."/>
            <person name="Spormann A.M."/>
            <person name="Op Den Camp H."/>
            <person name="Overmann J."/>
            <person name="Amann R."/>
            <person name="Jetten M.S.M."/>
            <person name="Mascher T."/>
            <person name="Medema M.H."/>
            <person name="Devos D.P."/>
            <person name="Kaster A.-K."/>
            <person name="Ovreas L."/>
            <person name="Rohde M."/>
            <person name="Galperin M.Y."/>
            <person name="Jogler C."/>
        </authorList>
    </citation>
    <scope>NUCLEOTIDE SEQUENCE [LARGE SCALE GENOMIC DNA]</scope>
    <source>
        <strain evidence="6 7">Poly59</strain>
    </source>
</reference>
<dbReference type="Proteomes" id="UP000317977">
    <property type="component" value="Unassembled WGS sequence"/>
</dbReference>
<sequence>MKTNCIVLLGIGHTNAEVLERWAKSPIPNCRLVCLSKFPFATYSGMLPGTLANQFSTDQMQIALSPLCQLAGAELILDEVTGLDTDRNAIQFANRSPLAFDVLSIGIGSVPIGGDQFSSANMVPIKPMQTFITRLDEHLAQWAPTSKPVRRDGRDSPVIAVVGGGVAGVEVACCVRARLLERFPQRKPCVRIVTGGQEIAGGMTDRSIVKLRRELSRQSIEVVTGFRVIDVQDRCLVDADGHVQPADVAIWATGADAPPLLRKLNLPTDDNGFLATDTTLRTTAGKPIFVVGDSGTIVSHPSAKAGVYAVRQAPILWHNLNAIVNGQPLIEFIPQKDFLKILNTGQGKALLQYRQFSFHARWCWKIKAWIDRGFINRYQT</sequence>
<protein>
    <submittedName>
        <fullName evidence="6">NADH dehydrogenase-like protein YjlD</fullName>
        <ecNumber evidence="6">1.6.99.-</ecNumber>
    </submittedName>
</protein>
<dbReference type="InterPro" id="IPR036188">
    <property type="entry name" value="FAD/NAD-bd_sf"/>
</dbReference>
<evidence type="ECO:0000256" key="2">
    <source>
        <dbReference type="ARBA" id="ARBA00022630"/>
    </source>
</evidence>
<dbReference type="NCBIfam" id="TIGR03169">
    <property type="entry name" value="Nterm_to_SelD"/>
    <property type="match status" value="1"/>
</dbReference>
<gene>
    <name evidence="6" type="primary">yjlD_2</name>
    <name evidence="6" type="ORF">Poly59_61090</name>
</gene>
<evidence type="ECO:0000256" key="4">
    <source>
        <dbReference type="ARBA" id="ARBA00023002"/>
    </source>
</evidence>
<dbReference type="PANTHER" id="PTHR42913">
    <property type="entry name" value="APOPTOSIS-INDUCING FACTOR 1"/>
    <property type="match status" value="1"/>
</dbReference>
<evidence type="ECO:0000259" key="5">
    <source>
        <dbReference type="Pfam" id="PF07992"/>
    </source>
</evidence>
<dbReference type="SUPFAM" id="SSF51905">
    <property type="entry name" value="FAD/NAD(P)-binding domain"/>
    <property type="match status" value="2"/>
</dbReference>
<dbReference type="EC" id="1.6.99.-" evidence="6"/>
<comment type="cofactor">
    <cofactor evidence="1">
        <name>FAD</name>
        <dbReference type="ChEBI" id="CHEBI:57692"/>
    </cofactor>
</comment>
<organism evidence="6 7">
    <name type="scientific">Rubripirellula reticaptiva</name>
    <dbReference type="NCBI Taxonomy" id="2528013"/>
    <lineage>
        <taxon>Bacteria</taxon>
        <taxon>Pseudomonadati</taxon>
        <taxon>Planctomycetota</taxon>
        <taxon>Planctomycetia</taxon>
        <taxon>Pirellulales</taxon>
        <taxon>Pirellulaceae</taxon>
        <taxon>Rubripirellula</taxon>
    </lineage>
</organism>
<name>A0A5C6EF96_9BACT</name>
<evidence type="ECO:0000256" key="3">
    <source>
        <dbReference type="ARBA" id="ARBA00022827"/>
    </source>
</evidence>
<dbReference type="AlphaFoldDB" id="A0A5C6EF96"/>
<keyword evidence="7" id="KW-1185">Reference proteome</keyword>